<keyword evidence="2" id="KW-1185">Reference proteome</keyword>
<name>A0AAD4PL66_9MUSC</name>
<protein>
    <submittedName>
        <fullName evidence="1">Uncharacterized protein</fullName>
    </submittedName>
</protein>
<evidence type="ECO:0000313" key="1">
    <source>
        <dbReference type="EMBL" id="KAH8370853.1"/>
    </source>
</evidence>
<dbReference type="Proteomes" id="UP001200034">
    <property type="component" value="Unassembled WGS sequence"/>
</dbReference>
<feature type="non-terminal residue" evidence="1">
    <location>
        <position position="224"/>
    </location>
</feature>
<dbReference type="PANTHER" id="PTHR39956">
    <property type="entry name" value="GH09530P-RELATED"/>
    <property type="match status" value="1"/>
</dbReference>
<organism evidence="1 2">
    <name type="scientific">Drosophila rubida</name>
    <dbReference type="NCBI Taxonomy" id="30044"/>
    <lineage>
        <taxon>Eukaryota</taxon>
        <taxon>Metazoa</taxon>
        <taxon>Ecdysozoa</taxon>
        <taxon>Arthropoda</taxon>
        <taxon>Hexapoda</taxon>
        <taxon>Insecta</taxon>
        <taxon>Pterygota</taxon>
        <taxon>Neoptera</taxon>
        <taxon>Endopterygota</taxon>
        <taxon>Diptera</taxon>
        <taxon>Brachycera</taxon>
        <taxon>Muscomorpha</taxon>
        <taxon>Ephydroidea</taxon>
        <taxon>Drosophilidae</taxon>
        <taxon>Drosophila</taxon>
    </lineage>
</organism>
<comment type="caution">
    <text evidence="1">The sequence shown here is derived from an EMBL/GenBank/DDBJ whole genome shotgun (WGS) entry which is preliminary data.</text>
</comment>
<dbReference type="PANTHER" id="PTHR39956:SF1">
    <property type="entry name" value="GH09530P-RELATED"/>
    <property type="match status" value="1"/>
</dbReference>
<gene>
    <name evidence="1" type="ORF">KR093_005215</name>
</gene>
<accession>A0AAD4PL66</accession>
<evidence type="ECO:0000313" key="2">
    <source>
        <dbReference type="Proteomes" id="UP001200034"/>
    </source>
</evidence>
<reference evidence="1" key="1">
    <citation type="journal article" date="2021" name="Mol. Ecol. Resour.">
        <title>Phylogenomic analyses of the genus Drosophila reveals genomic signals of climate adaptation.</title>
        <authorList>
            <person name="Li F."/>
            <person name="Rane R.V."/>
            <person name="Luria V."/>
            <person name="Xiong Z."/>
            <person name="Chen J."/>
            <person name="Li Z."/>
            <person name="Catullo R.A."/>
            <person name="Griffin P.C."/>
            <person name="Schiffer M."/>
            <person name="Pearce S."/>
            <person name="Lee S.F."/>
            <person name="McElroy K."/>
            <person name="Stocker A."/>
            <person name="Shirriffs J."/>
            <person name="Cockerell F."/>
            <person name="Coppin C."/>
            <person name="Sgro C.M."/>
            <person name="Karger A."/>
            <person name="Cain J.W."/>
            <person name="Weber J.A."/>
            <person name="Santpere G."/>
            <person name="Kirschner M.W."/>
            <person name="Hoffmann A.A."/>
            <person name="Oakeshott J.G."/>
            <person name="Zhang G."/>
        </authorList>
    </citation>
    <scope>NUCLEOTIDE SEQUENCE</scope>
    <source>
        <strain evidence="1">BGI-SZ-2011g</strain>
    </source>
</reference>
<dbReference type="AlphaFoldDB" id="A0AAD4PL66"/>
<dbReference type="EMBL" id="JAJJHW010002585">
    <property type="protein sequence ID" value="KAH8370853.1"/>
    <property type="molecule type" value="Genomic_DNA"/>
</dbReference>
<sequence length="224" mass="24431">EFGRDCRDVSCPVEEHCMVVHQPCGKDQQEGEHCGLYPRCLTDPFADQQLIDITTTTANTRSSTPKSSPIITTSTLQLNHQPNLTPPSDFELLTPDPVVADPAAGSHAAQRQANVLVIVQDGSQQPNPNLNPNLNYNNQPWQRPCVVSPFYPYACNYPSSPYVPAVSRSLPAIGSGRAATGPQLVPATPPCYYNCYPRLAAGYPLARSARPSSQTTNYLMYITI</sequence>
<proteinExistence type="predicted"/>